<organism evidence="1 2">
    <name type="scientific">Reichenbachiella agariperforans</name>
    <dbReference type="NCBI Taxonomy" id="156994"/>
    <lineage>
        <taxon>Bacteria</taxon>
        <taxon>Pseudomonadati</taxon>
        <taxon>Bacteroidota</taxon>
        <taxon>Cytophagia</taxon>
        <taxon>Cytophagales</taxon>
        <taxon>Reichenbachiellaceae</taxon>
        <taxon>Reichenbachiella</taxon>
    </lineage>
</organism>
<sequence>MKHYDYPKLIPYIIGSLSLLLLSRCNTEELTFDDIKLPNYTGDVVLALGTTTFTTSELIEDLDDEQLDVDTTQAGILVLVYRDTTIFSDANEIIAIDDVSNNGLIESPIEITNASSSEAGDFKFTQNLQFNYPISNGEELDSLLYALGSISITYESTFNVGMEFEMVIDDIIDRATGLPLVLSGAASANSGGSQTLSLANHKTIATQNAANENIFTGEFNGTLKITSGSSVSKTDQFRYRIDIADVEFETIYGYFGEKDFEIQSQTIEMDFFDELDGDIRFGSPEIRLIVDNSFGVPMGLSLSSIISSNTAGDQVSLTGSVTEAPQFINAPNINSVGNSVTSTIRINNDVSNLSELLNIGPNVINVSVEAQSNYSNTTSVNPPEDRNFVDANSSATTYMEIELPLDLQLTNLTRHIDYSLDDFDFDQADSIALRIKTINQLPLNGSIDLQFLDADSAVIYQIKNVSVLQSPEIPSGGKITAGSESIDHIRLSGEGLDALYNQPTLRLILNISSYDTANDSFVKIYADYKLEIFLGVEATLDIEL</sequence>
<gene>
    <name evidence="1" type="ORF">SAMN04488028_102231</name>
</gene>
<dbReference type="EMBL" id="FRAA01000002">
    <property type="protein sequence ID" value="SHJ94251.1"/>
    <property type="molecule type" value="Genomic_DNA"/>
</dbReference>
<evidence type="ECO:0000313" key="2">
    <source>
        <dbReference type="Proteomes" id="UP000184474"/>
    </source>
</evidence>
<evidence type="ECO:0000313" key="1">
    <source>
        <dbReference type="EMBL" id="SHJ94251.1"/>
    </source>
</evidence>
<dbReference type="RefSeq" id="WP_073121057.1">
    <property type="nucleotide sequence ID" value="NZ_FRAA01000002.1"/>
</dbReference>
<reference evidence="2" key="1">
    <citation type="submission" date="2016-11" db="EMBL/GenBank/DDBJ databases">
        <authorList>
            <person name="Varghese N."/>
            <person name="Submissions S."/>
        </authorList>
    </citation>
    <scope>NUCLEOTIDE SEQUENCE [LARGE SCALE GENOMIC DNA]</scope>
    <source>
        <strain evidence="2">DSM 26134</strain>
    </source>
</reference>
<protein>
    <submittedName>
        <fullName evidence="1">Uncharacterized protein</fullName>
    </submittedName>
</protein>
<accession>A0A1M6NEU2</accession>
<dbReference type="AlphaFoldDB" id="A0A1M6NEU2"/>
<name>A0A1M6NEU2_REIAG</name>
<dbReference type="Proteomes" id="UP000184474">
    <property type="component" value="Unassembled WGS sequence"/>
</dbReference>
<proteinExistence type="predicted"/>
<keyword evidence="2" id="KW-1185">Reference proteome</keyword>
<dbReference type="STRING" id="156994.SAMN04488028_102231"/>